<dbReference type="EMBL" id="CAEY01001346">
    <property type="status" value="NOT_ANNOTATED_CDS"/>
    <property type="molecule type" value="Genomic_DNA"/>
</dbReference>
<dbReference type="AlphaFoldDB" id="T1K181"/>
<sequence>MSPKALRRAQHVTSIIIFITLKNMLITKQL</sequence>
<evidence type="ECO:0000313" key="1">
    <source>
        <dbReference type="EnsemblMetazoa" id="tetur04g00350.1"/>
    </source>
</evidence>
<evidence type="ECO:0000313" key="2">
    <source>
        <dbReference type="Proteomes" id="UP000015104"/>
    </source>
</evidence>
<reference evidence="1" key="2">
    <citation type="submission" date="2015-06" db="UniProtKB">
        <authorList>
            <consortium name="EnsemblMetazoa"/>
        </authorList>
    </citation>
    <scope>IDENTIFICATION</scope>
</reference>
<dbReference type="EnsemblMetazoa" id="tetur04g00350.1">
    <property type="protein sequence ID" value="tetur04g00350.1"/>
    <property type="gene ID" value="tetur04g00350"/>
</dbReference>
<name>T1K181_TETUR</name>
<keyword evidence="2" id="KW-1185">Reference proteome</keyword>
<accession>T1K181</accession>
<reference evidence="2" key="1">
    <citation type="submission" date="2011-08" db="EMBL/GenBank/DDBJ databases">
        <authorList>
            <person name="Rombauts S."/>
        </authorList>
    </citation>
    <scope>NUCLEOTIDE SEQUENCE</scope>
    <source>
        <strain evidence="2">London</strain>
    </source>
</reference>
<dbReference type="Proteomes" id="UP000015104">
    <property type="component" value="Unassembled WGS sequence"/>
</dbReference>
<proteinExistence type="predicted"/>
<protein>
    <submittedName>
        <fullName evidence="1">Uncharacterized protein</fullName>
    </submittedName>
</protein>
<organism evidence="1 2">
    <name type="scientific">Tetranychus urticae</name>
    <name type="common">Two-spotted spider mite</name>
    <dbReference type="NCBI Taxonomy" id="32264"/>
    <lineage>
        <taxon>Eukaryota</taxon>
        <taxon>Metazoa</taxon>
        <taxon>Ecdysozoa</taxon>
        <taxon>Arthropoda</taxon>
        <taxon>Chelicerata</taxon>
        <taxon>Arachnida</taxon>
        <taxon>Acari</taxon>
        <taxon>Acariformes</taxon>
        <taxon>Trombidiformes</taxon>
        <taxon>Prostigmata</taxon>
        <taxon>Eleutherengona</taxon>
        <taxon>Raphignathae</taxon>
        <taxon>Tetranychoidea</taxon>
        <taxon>Tetranychidae</taxon>
        <taxon>Tetranychus</taxon>
    </lineage>
</organism>
<dbReference type="HOGENOM" id="CLU_3406766_0_0_1"/>